<reference evidence="15 16" key="1">
    <citation type="submission" date="2015-09" db="EMBL/GenBank/DDBJ databases">
        <title>Draft genome of the scarab beetle Oryctes borbonicus.</title>
        <authorList>
            <person name="Meyer J.M."/>
            <person name="Markov G.V."/>
            <person name="Baskaran P."/>
            <person name="Herrmann M."/>
            <person name="Sommer R.J."/>
            <person name="Roedelsperger C."/>
        </authorList>
    </citation>
    <scope>NUCLEOTIDE SEQUENCE [LARGE SCALE GENOMIC DNA]</scope>
    <source>
        <strain evidence="15">OB123</strain>
        <tissue evidence="15">Whole animal</tissue>
    </source>
</reference>
<dbReference type="PANTHER" id="PTHR43866:SF3">
    <property type="entry name" value="METHYLMALONATE-SEMIALDEHYDE DEHYDROGENASE [ACYLATING], MITOCHONDRIAL"/>
    <property type="match status" value="1"/>
</dbReference>
<dbReference type="Proteomes" id="UP000051574">
    <property type="component" value="Unassembled WGS sequence"/>
</dbReference>
<evidence type="ECO:0000256" key="6">
    <source>
        <dbReference type="ARBA" id="ARBA00023002"/>
    </source>
</evidence>
<feature type="domain" description="Aldehyde dehydrogenase" evidence="14">
    <location>
        <begin position="39"/>
        <end position="502"/>
    </location>
</feature>
<name>A0A0T6BGY6_9SCAR</name>
<comment type="caution">
    <text evidence="15">The sequence shown here is derived from an EMBL/GenBank/DDBJ whole genome shotgun (WGS) entry which is preliminary data.</text>
</comment>
<dbReference type="EMBL" id="LJIG01000789">
    <property type="protein sequence ID" value="KRT86151.1"/>
    <property type="molecule type" value="Genomic_DNA"/>
</dbReference>
<dbReference type="FunFam" id="3.40.605.10:FF:000003">
    <property type="entry name" value="Methylmalonate-semialdehyde dehydrogenase [acylating]"/>
    <property type="match status" value="1"/>
</dbReference>
<organism evidence="15 16">
    <name type="scientific">Oryctes borbonicus</name>
    <dbReference type="NCBI Taxonomy" id="1629725"/>
    <lineage>
        <taxon>Eukaryota</taxon>
        <taxon>Metazoa</taxon>
        <taxon>Ecdysozoa</taxon>
        <taxon>Arthropoda</taxon>
        <taxon>Hexapoda</taxon>
        <taxon>Insecta</taxon>
        <taxon>Pterygota</taxon>
        <taxon>Neoptera</taxon>
        <taxon>Endopterygota</taxon>
        <taxon>Coleoptera</taxon>
        <taxon>Polyphaga</taxon>
        <taxon>Scarabaeiformia</taxon>
        <taxon>Scarabaeidae</taxon>
        <taxon>Dynastinae</taxon>
        <taxon>Oryctes</taxon>
    </lineage>
</organism>
<dbReference type="GO" id="GO:0006574">
    <property type="term" value="P:L-valine catabolic process"/>
    <property type="evidence" value="ECO:0007669"/>
    <property type="project" value="TreeGrafter"/>
</dbReference>
<dbReference type="InterPro" id="IPR016161">
    <property type="entry name" value="Ald_DH/histidinol_DH"/>
</dbReference>
<dbReference type="GO" id="GO:0006210">
    <property type="term" value="P:thymine catabolic process"/>
    <property type="evidence" value="ECO:0007669"/>
    <property type="project" value="TreeGrafter"/>
</dbReference>
<dbReference type="InterPro" id="IPR016162">
    <property type="entry name" value="Ald_DH_N"/>
</dbReference>
<evidence type="ECO:0000256" key="13">
    <source>
        <dbReference type="ARBA" id="ARBA00048821"/>
    </source>
</evidence>
<comment type="catalytic activity">
    <reaction evidence="12">
        <text>2-methyl-3-oxopropanoate + NAD(+) + CoA + H2O = propanoyl-CoA + hydrogencarbonate + NADH + H(+)</text>
        <dbReference type="Rhea" id="RHEA:20804"/>
        <dbReference type="ChEBI" id="CHEBI:15377"/>
        <dbReference type="ChEBI" id="CHEBI:15378"/>
        <dbReference type="ChEBI" id="CHEBI:17544"/>
        <dbReference type="ChEBI" id="CHEBI:57287"/>
        <dbReference type="ChEBI" id="CHEBI:57392"/>
        <dbReference type="ChEBI" id="CHEBI:57540"/>
        <dbReference type="ChEBI" id="CHEBI:57700"/>
        <dbReference type="ChEBI" id="CHEBI:57945"/>
        <dbReference type="EC" id="1.2.1.27"/>
    </reaction>
    <physiologicalReaction direction="left-to-right" evidence="12">
        <dbReference type="Rhea" id="RHEA:20805"/>
    </physiologicalReaction>
</comment>
<keyword evidence="8" id="KW-0496">Mitochondrion</keyword>
<evidence type="ECO:0000259" key="14">
    <source>
        <dbReference type="Pfam" id="PF00171"/>
    </source>
</evidence>
<keyword evidence="7" id="KW-0520">NAD</keyword>
<dbReference type="NCBIfam" id="TIGR01722">
    <property type="entry name" value="MMSDH"/>
    <property type="match status" value="1"/>
</dbReference>
<comment type="subunit">
    <text evidence="3">Homotetramer.</text>
</comment>
<comment type="catalytic activity">
    <reaction evidence="13">
        <text>3-oxopropanoate + NAD(+) + CoA + H2O = hydrogencarbonate + acetyl-CoA + NADH + H(+)</text>
        <dbReference type="Rhea" id="RHEA:76615"/>
        <dbReference type="ChEBI" id="CHEBI:15377"/>
        <dbReference type="ChEBI" id="CHEBI:15378"/>
        <dbReference type="ChEBI" id="CHEBI:17544"/>
        <dbReference type="ChEBI" id="CHEBI:33190"/>
        <dbReference type="ChEBI" id="CHEBI:57287"/>
        <dbReference type="ChEBI" id="CHEBI:57288"/>
        <dbReference type="ChEBI" id="CHEBI:57540"/>
        <dbReference type="ChEBI" id="CHEBI:57945"/>
        <dbReference type="EC" id="1.2.1.27"/>
    </reaction>
    <physiologicalReaction direction="left-to-right" evidence="13">
        <dbReference type="Rhea" id="RHEA:76616"/>
    </physiologicalReaction>
</comment>
<keyword evidence="5" id="KW-0809">Transit peptide</keyword>
<comment type="similarity">
    <text evidence="2">Belongs to the aldehyde dehydrogenase family.</text>
</comment>
<evidence type="ECO:0000256" key="11">
    <source>
        <dbReference type="ARBA" id="ARBA00042419"/>
    </source>
</evidence>
<dbReference type="SUPFAM" id="SSF53720">
    <property type="entry name" value="ALDH-like"/>
    <property type="match status" value="1"/>
</dbReference>
<evidence type="ECO:0000256" key="3">
    <source>
        <dbReference type="ARBA" id="ARBA00011881"/>
    </source>
</evidence>
<evidence type="ECO:0000256" key="10">
    <source>
        <dbReference type="ARBA" id="ARBA00039517"/>
    </source>
</evidence>
<dbReference type="InterPro" id="IPR010061">
    <property type="entry name" value="MeMal-semiAld_DH"/>
</dbReference>
<evidence type="ECO:0000313" key="16">
    <source>
        <dbReference type="Proteomes" id="UP000051574"/>
    </source>
</evidence>
<evidence type="ECO:0000313" key="15">
    <source>
        <dbReference type="EMBL" id="KRT86151.1"/>
    </source>
</evidence>
<proteinExistence type="inferred from homology"/>
<dbReference type="GO" id="GO:0005739">
    <property type="term" value="C:mitochondrion"/>
    <property type="evidence" value="ECO:0007669"/>
    <property type="project" value="UniProtKB-SubCell"/>
</dbReference>
<dbReference type="CDD" id="cd07085">
    <property type="entry name" value="ALDH_F6_MMSDH"/>
    <property type="match status" value="1"/>
</dbReference>
<dbReference type="InterPro" id="IPR016160">
    <property type="entry name" value="Ald_DH_CS_CYS"/>
</dbReference>
<evidence type="ECO:0000256" key="8">
    <source>
        <dbReference type="ARBA" id="ARBA00023128"/>
    </source>
</evidence>
<comment type="function">
    <text evidence="9">Probable malonate and methylmalonate semialdehyde dehydrogenase involved in the catabolism of valine, thymine, and compounds catabolized by way of beta-alanine, including uracil and cytidine.</text>
</comment>
<evidence type="ECO:0000256" key="12">
    <source>
        <dbReference type="ARBA" id="ARBA00047644"/>
    </source>
</evidence>
<dbReference type="Pfam" id="PF00171">
    <property type="entry name" value="Aldedh"/>
    <property type="match status" value="1"/>
</dbReference>
<dbReference type="AlphaFoldDB" id="A0A0T6BGY6"/>
<dbReference type="InterPro" id="IPR016163">
    <property type="entry name" value="Ald_DH_C"/>
</dbReference>
<dbReference type="PROSITE" id="PS00070">
    <property type="entry name" value="ALDEHYDE_DEHYDR_CYS"/>
    <property type="match status" value="1"/>
</dbReference>
<sequence>MLYSSMLSLIRKTNLNAFCKNYSSNVAPTTKLFIDGQFRDSKANDWIELYDPATNNLVTKVPQATQNEMEEAVESAKKAYQSWRQTSVLSRQQLMLKLQAVIRRDIKKIAANITLEQGKTLSDAEGDVMRGLQVVEHSCAAGTLLQGESLSNIAKDMDVVSYKLPLGVTAGICPFNFPAMIPLWMFPMALIAGNSMLIKPSEKDPGATMLIMELLNEVGCPPGLVNVIHGSQDAVNFICDNKDIKAISFVGSDRAGKHIYQRGCDNGKRVQSNLGAKNHAIVLPDANKEATIDQLAGAAFGAAGQRCMALSVAIMVGEAKNWIPDLVARARLLKVSAGHEPGADLGPVISKEARKRVETLIESGIKAGAECPLDGRNIKVDKYPNGNFVGPTILTGVQSSYECYKEEIFGPVLTIMYADTLDDAIKITNSNPYGNGTAIFTTNGSHARHFVNEIDVGQVGVNVPIPVPLPMFSFTGSRGSFLGDLHFYGKQGLNFYTQTKTITSLWRKGKVEVKSSVSMPVHN</sequence>
<evidence type="ECO:0000256" key="4">
    <source>
        <dbReference type="ARBA" id="ARBA00013048"/>
    </source>
</evidence>
<dbReference type="InterPro" id="IPR015590">
    <property type="entry name" value="Aldehyde_DH_dom"/>
</dbReference>
<dbReference type="EC" id="1.2.1.27" evidence="4"/>
<gene>
    <name evidence="15" type="ORF">AMK59_662</name>
</gene>
<keyword evidence="16" id="KW-1185">Reference proteome</keyword>
<dbReference type="PANTHER" id="PTHR43866">
    <property type="entry name" value="MALONATE-SEMIALDEHYDE DEHYDROGENASE"/>
    <property type="match status" value="1"/>
</dbReference>
<dbReference type="Gene3D" id="3.40.605.10">
    <property type="entry name" value="Aldehyde Dehydrogenase, Chain A, domain 1"/>
    <property type="match status" value="1"/>
</dbReference>
<keyword evidence="6" id="KW-0560">Oxidoreductase</keyword>
<dbReference type="Gene3D" id="3.40.309.10">
    <property type="entry name" value="Aldehyde Dehydrogenase, Chain A, domain 2"/>
    <property type="match status" value="1"/>
</dbReference>
<evidence type="ECO:0000256" key="9">
    <source>
        <dbReference type="ARBA" id="ARBA00037458"/>
    </source>
</evidence>
<evidence type="ECO:0000256" key="1">
    <source>
        <dbReference type="ARBA" id="ARBA00004173"/>
    </source>
</evidence>
<dbReference type="GO" id="GO:0004491">
    <property type="term" value="F:methylmalonate-semialdehyde dehydrogenase (acylating, NAD) activity"/>
    <property type="evidence" value="ECO:0007669"/>
    <property type="project" value="UniProtKB-EC"/>
</dbReference>
<evidence type="ECO:0000256" key="7">
    <source>
        <dbReference type="ARBA" id="ARBA00023027"/>
    </source>
</evidence>
<evidence type="ECO:0000256" key="2">
    <source>
        <dbReference type="ARBA" id="ARBA00009986"/>
    </source>
</evidence>
<dbReference type="OrthoDB" id="310895at2759"/>
<comment type="subcellular location">
    <subcellularLocation>
        <location evidence="1">Mitochondrion</location>
    </subcellularLocation>
</comment>
<accession>A0A0T6BGY6</accession>
<protein>
    <recommendedName>
        <fullName evidence="10">Probable methylmalonate-semialdehyde/malonate-semialdehyde dehydrogenase [acylating], mitochondrial</fullName>
        <ecNumber evidence="4">1.2.1.27</ecNumber>
    </recommendedName>
    <alternativeName>
        <fullName evidence="11">Malonate-semialdehyde dehydrogenase [acylating]</fullName>
    </alternativeName>
</protein>
<dbReference type="FunFam" id="3.40.309.10:FF:000002">
    <property type="entry name" value="Methylmalonate-semialdehyde dehydrogenase (Acylating)"/>
    <property type="match status" value="1"/>
</dbReference>
<evidence type="ECO:0000256" key="5">
    <source>
        <dbReference type="ARBA" id="ARBA00022946"/>
    </source>
</evidence>